<dbReference type="InterPro" id="IPR050951">
    <property type="entry name" value="Retrovirus_Pol_polyprotein"/>
</dbReference>
<dbReference type="Proteomes" id="UP000198211">
    <property type="component" value="Unassembled WGS sequence"/>
</dbReference>
<name>A0A225VGW4_9STRA</name>
<dbReference type="InterPro" id="IPR043502">
    <property type="entry name" value="DNA/RNA_pol_sf"/>
</dbReference>
<evidence type="ECO:0000256" key="1">
    <source>
        <dbReference type="SAM" id="MobiDB-lite"/>
    </source>
</evidence>
<keyword evidence="3" id="KW-1185">Reference proteome</keyword>
<sequence length="431" mass="47714">MEHSAGSEVVLGTDFMIPAGICLDLFHATAKLPDEGMILLVKAQNFDDDIPDGMRVPGGPNDNLQIAAGEWADFRLQRNKPSLRTHDVWVLIAYAGSRDETLFQWECELCDKWLASQPSIVDRRPYTMPTSILQRSEVSSSKSDEDVDTDDEWIMTPNIADPRGCVDQWSIDGGSPNLVCATSAQYVLPEAESPNDFSVTGAIDDDLKIYPRCLSVYANGGLTDRGDTANAQETSATTPCQNEKTPEESLVDLERTFVCVMHVLSTEGRNEASDDDYDEHEANYISLERYAQELAFLPDVTEPSVTVLDYEGSNVKNPALGEEQQQRLVEMVKSHESIMISSGNALLPPAYGVVCDIDVNNHDPIKQRARRIPLRYLQKLYVLLKGLLKAGLIVLSDSPWASPIVIVLKKSGQDIRLCIDYNTLCHALTTC</sequence>
<evidence type="ECO:0000313" key="3">
    <source>
        <dbReference type="Proteomes" id="UP000198211"/>
    </source>
</evidence>
<dbReference type="PANTHER" id="PTHR37984">
    <property type="entry name" value="PROTEIN CBG26694"/>
    <property type="match status" value="1"/>
</dbReference>
<reference evidence="3" key="1">
    <citation type="submission" date="2017-03" db="EMBL/GenBank/DDBJ databases">
        <title>Phytopthora megakarya and P. palmivora, two closely related causual agents of cacao black pod achieved similar genome size and gene model numbers by different mechanisms.</title>
        <authorList>
            <person name="Ali S."/>
            <person name="Shao J."/>
            <person name="Larry D.J."/>
            <person name="Kronmiller B."/>
            <person name="Shen D."/>
            <person name="Strem M.D."/>
            <person name="Melnick R.L."/>
            <person name="Guiltinan M.J."/>
            <person name="Tyler B.M."/>
            <person name="Meinhardt L.W."/>
            <person name="Bailey B.A."/>
        </authorList>
    </citation>
    <scope>NUCLEOTIDE SEQUENCE [LARGE SCALE GENOMIC DNA]</scope>
    <source>
        <strain evidence="3">zdho120</strain>
    </source>
</reference>
<gene>
    <name evidence="2" type="ORF">PHMEG_00023517</name>
</gene>
<dbReference type="EMBL" id="NBNE01004900">
    <property type="protein sequence ID" value="OWZ04562.1"/>
    <property type="molecule type" value="Genomic_DNA"/>
</dbReference>
<feature type="compositionally biased region" description="Polar residues" evidence="1">
    <location>
        <begin position="229"/>
        <end position="243"/>
    </location>
</feature>
<proteinExistence type="predicted"/>
<organism evidence="2 3">
    <name type="scientific">Phytophthora megakarya</name>
    <dbReference type="NCBI Taxonomy" id="4795"/>
    <lineage>
        <taxon>Eukaryota</taxon>
        <taxon>Sar</taxon>
        <taxon>Stramenopiles</taxon>
        <taxon>Oomycota</taxon>
        <taxon>Peronosporomycetes</taxon>
        <taxon>Peronosporales</taxon>
        <taxon>Peronosporaceae</taxon>
        <taxon>Phytophthora</taxon>
    </lineage>
</organism>
<evidence type="ECO:0000313" key="2">
    <source>
        <dbReference type="EMBL" id="OWZ04562.1"/>
    </source>
</evidence>
<dbReference type="PANTHER" id="PTHR37984:SF5">
    <property type="entry name" value="PROTEIN NYNRIN-LIKE"/>
    <property type="match status" value="1"/>
</dbReference>
<feature type="region of interest" description="Disordered" evidence="1">
    <location>
        <begin position="223"/>
        <end position="247"/>
    </location>
</feature>
<evidence type="ECO:0008006" key="4">
    <source>
        <dbReference type="Google" id="ProtNLM"/>
    </source>
</evidence>
<dbReference type="Gene3D" id="3.10.10.10">
    <property type="entry name" value="HIV Type 1 Reverse Transcriptase, subunit A, domain 1"/>
    <property type="match status" value="1"/>
</dbReference>
<accession>A0A225VGW4</accession>
<comment type="caution">
    <text evidence="2">The sequence shown here is derived from an EMBL/GenBank/DDBJ whole genome shotgun (WGS) entry which is preliminary data.</text>
</comment>
<dbReference type="SUPFAM" id="SSF56672">
    <property type="entry name" value="DNA/RNA polymerases"/>
    <property type="match status" value="1"/>
</dbReference>
<protein>
    <recommendedName>
        <fullName evidence="4">Reverse transcriptase</fullName>
    </recommendedName>
</protein>
<dbReference type="AlphaFoldDB" id="A0A225VGW4"/>